<gene>
    <name evidence="1" type="ORF">CKAH01_04788</name>
</gene>
<dbReference type="AlphaFoldDB" id="A0AAD9YHT5"/>
<dbReference type="Proteomes" id="UP001281614">
    <property type="component" value="Unassembled WGS sequence"/>
</dbReference>
<sequence>MKTIEYQIDELESESGLSAADALRSEDSRIRELEALVVKAASEILGKLWEAHNVVGLNSYRYAKSGLPTFQKSIDRRNIYNDVDFIVFAEVGERAKSFGAADVLGDVYKADTLRKLNGRRTVD</sequence>
<accession>A0AAD9YHT5</accession>
<protein>
    <submittedName>
        <fullName evidence="1">Uncharacterized protein</fullName>
    </submittedName>
</protein>
<evidence type="ECO:0000313" key="2">
    <source>
        <dbReference type="Proteomes" id="UP001281614"/>
    </source>
</evidence>
<dbReference type="EMBL" id="VYYT01000135">
    <property type="protein sequence ID" value="KAK2764623.1"/>
    <property type="molecule type" value="Genomic_DNA"/>
</dbReference>
<proteinExistence type="predicted"/>
<reference evidence="1" key="1">
    <citation type="submission" date="2023-02" db="EMBL/GenBank/DDBJ databases">
        <title>Colletotrichum kahawae CIFC_Que2 genome sequencing and assembly.</title>
        <authorList>
            <person name="Baroncelli R."/>
        </authorList>
    </citation>
    <scope>NUCLEOTIDE SEQUENCE</scope>
    <source>
        <strain evidence="1">CIFC_Que2</strain>
    </source>
</reference>
<organism evidence="1 2">
    <name type="scientific">Colletotrichum kahawae</name>
    <name type="common">Coffee berry disease fungus</name>
    <dbReference type="NCBI Taxonomy" id="34407"/>
    <lineage>
        <taxon>Eukaryota</taxon>
        <taxon>Fungi</taxon>
        <taxon>Dikarya</taxon>
        <taxon>Ascomycota</taxon>
        <taxon>Pezizomycotina</taxon>
        <taxon>Sordariomycetes</taxon>
        <taxon>Hypocreomycetidae</taxon>
        <taxon>Glomerellales</taxon>
        <taxon>Glomerellaceae</taxon>
        <taxon>Colletotrichum</taxon>
        <taxon>Colletotrichum gloeosporioides species complex</taxon>
    </lineage>
</organism>
<name>A0AAD9YHT5_COLKA</name>
<evidence type="ECO:0000313" key="1">
    <source>
        <dbReference type="EMBL" id="KAK2764623.1"/>
    </source>
</evidence>
<comment type="caution">
    <text evidence="1">The sequence shown here is derived from an EMBL/GenBank/DDBJ whole genome shotgun (WGS) entry which is preliminary data.</text>
</comment>
<keyword evidence="2" id="KW-1185">Reference proteome</keyword>